<sequence length="118" mass="13001">MINAYKSGFIKMNDEGTKRKGNYLVIEMTVKSLSFIHLIVISQDGLVFAEAIDSMTEITGYHHYSTQSSTHIGAGELVRLDTQSKNGMIEGLTTQLGFNYHLTAQAFGEGLLRLSGQL</sequence>
<keyword evidence="2" id="KW-1185">Reference proteome</keyword>
<organism evidence="1 2">
    <name type="scientific">Petrocella atlantisensis</name>
    <dbReference type="NCBI Taxonomy" id="2173034"/>
    <lineage>
        <taxon>Bacteria</taxon>
        <taxon>Bacillati</taxon>
        <taxon>Bacillota</taxon>
        <taxon>Clostridia</taxon>
        <taxon>Lachnospirales</taxon>
        <taxon>Vallitaleaceae</taxon>
        <taxon>Petrocella</taxon>
    </lineage>
</organism>
<name>A0A3P7S005_9FIRM</name>
<dbReference type="RefSeq" id="WP_125137394.1">
    <property type="nucleotide sequence ID" value="NZ_LR130778.1"/>
</dbReference>
<dbReference type="AlphaFoldDB" id="A0A3P7S005"/>
<proteinExistence type="predicted"/>
<dbReference type="EMBL" id="LR130778">
    <property type="protein sequence ID" value="VDN48226.1"/>
    <property type="molecule type" value="Genomic_DNA"/>
</dbReference>
<protein>
    <submittedName>
        <fullName evidence="1">Uncharacterized protein</fullName>
    </submittedName>
</protein>
<accession>A0A3P7S005</accession>
<dbReference type="KEGG" id="cbar:PATL70BA_2333"/>
<gene>
    <name evidence="1" type="ORF">PATL70BA_2333</name>
</gene>
<evidence type="ECO:0000313" key="1">
    <source>
        <dbReference type="EMBL" id="VDN48226.1"/>
    </source>
</evidence>
<reference evidence="1 2" key="1">
    <citation type="submission" date="2018-09" db="EMBL/GenBank/DDBJ databases">
        <authorList>
            <person name="Postec A."/>
        </authorList>
    </citation>
    <scope>NUCLEOTIDE SEQUENCE [LARGE SCALE GENOMIC DNA]</scope>
    <source>
        <strain evidence="1">70B-A</strain>
    </source>
</reference>
<dbReference type="Proteomes" id="UP000279029">
    <property type="component" value="Chromosome"/>
</dbReference>
<evidence type="ECO:0000313" key="2">
    <source>
        <dbReference type="Proteomes" id="UP000279029"/>
    </source>
</evidence>